<comment type="caution">
    <text evidence="1">The sequence shown here is derived from an EMBL/GenBank/DDBJ whole genome shotgun (WGS) entry which is preliminary data.</text>
</comment>
<gene>
    <name evidence="1" type="ORF">Kpho02_75970</name>
</gene>
<evidence type="ECO:0000313" key="2">
    <source>
        <dbReference type="Proteomes" id="UP001165041"/>
    </source>
</evidence>
<organism evidence="1 2">
    <name type="scientific">Kitasatospora phosalacinea</name>
    <dbReference type="NCBI Taxonomy" id="2065"/>
    <lineage>
        <taxon>Bacteria</taxon>
        <taxon>Bacillati</taxon>
        <taxon>Actinomycetota</taxon>
        <taxon>Actinomycetes</taxon>
        <taxon>Kitasatosporales</taxon>
        <taxon>Streptomycetaceae</taxon>
        <taxon>Kitasatospora</taxon>
    </lineage>
</organism>
<dbReference type="EMBL" id="BSSA01000052">
    <property type="protein sequence ID" value="GLW75300.1"/>
    <property type="molecule type" value="Genomic_DNA"/>
</dbReference>
<sequence>MRGGEGGTAVLAALRPHGFANPYLCDVGVLPGAPGVSPRGTIMSYAHETVARHPEST</sequence>
<dbReference type="Proteomes" id="UP001165041">
    <property type="component" value="Unassembled WGS sequence"/>
</dbReference>
<accession>A0A9W6QDQ1</accession>
<evidence type="ECO:0000313" key="1">
    <source>
        <dbReference type="EMBL" id="GLW75300.1"/>
    </source>
</evidence>
<dbReference type="AlphaFoldDB" id="A0A9W6QDQ1"/>
<reference evidence="1" key="1">
    <citation type="submission" date="2023-02" db="EMBL/GenBank/DDBJ databases">
        <title>Kitasatospora phosalacinea NBRC 14627.</title>
        <authorList>
            <person name="Ichikawa N."/>
            <person name="Sato H."/>
            <person name="Tonouchi N."/>
        </authorList>
    </citation>
    <scope>NUCLEOTIDE SEQUENCE</scope>
    <source>
        <strain evidence="1">NBRC 14627</strain>
    </source>
</reference>
<name>A0A9W6QDQ1_9ACTN</name>
<dbReference type="RefSeq" id="WP_285740831.1">
    <property type="nucleotide sequence ID" value="NZ_BSSA01000052.1"/>
</dbReference>
<proteinExistence type="predicted"/>
<protein>
    <submittedName>
        <fullName evidence="1">Uncharacterized protein</fullName>
    </submittedName>
</protein>